<dbReference type="Proteomes" id="UP000236316">
    <property type="component" value="Segment"/>
</dbReference>
<dbReference type="EMBL" id="LT906555">
    <property type="protein sequence ID" value="SNW62726.1"/>
    <property type="molecule type" value="Genomic_DNA"/>
</dbReference>
<protein>
    <submittedName>
        <fullName evidence="1">Uncharacterized protein</fullName>
    </submittedName>
</protein>
<gene>
    <name evidence="1" type="ORF">ORPV_822</name>
</gene>
<dbReference type="KEGG" id="vg:35382653"/>
<proteinExistence type="predicted"/>
<dbReference type="GeneID" id="35382653"/>
<sequence>MIITIIINNLKENFHDFKMEKHDDVSEFVNNMMAGLMNVLHSEKFRDIMPIVMNSPLVKEVLKDNSSKEDNHPQIIIKCNKDTYNSILEEVNSAINGKNVSIKFEEMNYTTEKITVVGKKDENMEDSAIELPCDKDKITWTLNSFVLPLIL</sequence>
<evidence type="ECO:0000313" key="2">
    <source>
        <dbReference type="Proteomes" id="UP000236316"/>
    </source>
</evidence>
<accession>A0A2I2L5D0</accession>
<name>A0A2I2L5D0_9VIRU</name>
<evidence type="ECO:0000313" key="1">
    <source>
        <dbReference type="EMBL" id="SNW62726.1"/>
    </source>
</evidence>
<dbReference type="RefSeq" id="YP_009449028.1">
    <property type="nucleotide sequence ID" value="NC_036594.1"/>
</dbReference>
<keyword evidence="2" id="KW-1185">Reference proteome</keyword>
<reference evidence="1" key="1">
    <citation type="submission" date="2017-08" db="EMBL/GenBank/DDBJ databases">
        <authorList>
            <consortium name="Urmite Genomes"/>
        </authorList>
    </citation>
    <scope>NUCLEOTIDE SEQUENCE [LARGE SCALE GENOMIC DNA]</scope>
    <source>
        <strain evidence="1">IHUMI-LCC2</strain>
    </source>
</reference>
<organism evidence="1">
    <name type="scientific">Orpheovirus IHUMI-LCC2</name>
    <dbReference type="NCBI Taxonomy" id="2023057"/>
    <lineage>
        <taxon>Viruses</taxon>
        <taxon>Varidnaviria</taxon>
        <taxon>Bamfordvirae</taxon>
        <taxon>Nucleocytoviricota</taxon>
        <taxon>Megaviricetes</taxon>
        <taxon>Pimascovirales</taxon>
        <taxon>Ocovirineae</taxon>
        <taxon>Orpheoviridae</taxon>
        <taxon>Alphaorpheovirus</taxon>
        <taxon>Alphaorpheovirus massiliense</taxon>
    </lineage>
</organism>